<name>A0A4R3M436_9HYPH</name>
<reference evidence="2 3" key="1">
    <citation type="submission" date="2019-03" db="EMBL/GenBank/DDBJ databases">
        <title>Genomic Encyclopedia of Type Strains, Phase IV (KMG-IV): sequencing the most valuable type-strain genomes for metagenomic binning, comparative biology and taxonomic classification.</title>
        <authorList>
            <person name="Goeker M."/>
        </authorList>
    </citation>
    <scope>NUCLEOTIDE SEQUENCE [LARGE SCALE GENOMIC DNA]</scope>
    <source>
        <strain evidence="2 3">DSM 9035</strain>
    </source>
</reference>
<evidence type="ECO:0000313" key="2">
    <source>
        <dbReference type="EMBL" id="TCT07990.1"/>
    </source>
</evidence>
<accession>A0A4R3M436</accession>
<feature type="transmembrane region" description="Helical" evidence="1">
    <location>
        <begin position="170"/>
        <end position="192"/>
    </location>
</feature>
<keyword evidence="1" id="KW-1133">Transmembrane helix</keyword>
<dbReference type="AlphaFoldDB" id="A0A4R3M436"/>
<dbReference type="RefSeq" id="WP_132029526.1">
    <property type="nucleotide sequence ID" value="NZ_SMAI01000001.1"/>
</dbReference>
<evidence type="ECO:0008006" key="4">
    <source>
        <dbReference type="Google" id="ProtNLM"/>
    </source>
</evidence>
<dbReference type="Proteomes" id="UP000294664">
    <property type="component" value="Unassembled WGS sequence"/>
</dbReference>
<keyword evidence="1" id="KW-0812">Transmembrane</keyword>
<evidence type="ECO:0000313" key="3">
    <source>
        <dbReference type="Proteomes" id="UP000294664"/>
    </source>
</evidence>
<evidence type="ECO:0000256" key="1">
    <source>
        <dbReference type="SAM" id="Phobius"/>
    </source>
</evidence>
<proteinExistence type="predicted"/>
<gene>
    <name evidence="2" type="ORF">EDC64_101509</name>
</gene>
<dbReference type="OrthoDB" id="7334386at2"/>
<keyword evidence="3" id="KW-1185">Reference proteome</keyword>
<sequence length="248" mass="26070">MSFVGRLLLVVGCSLAITLMAVAGAAFLAGQQVGEEIEQARVSHLLGTLRAATEGNLAIGLALDEISLLQSLIEREKASDPAIVAIDVFNGAGRSIYSTDRGFVGETVEPGWVSHLSRDGLWQTQMHGEAVFGTRFENDLGVAGGIAVTVSGLTRIARTELLGVDLTVRILGAGAATLAAGLLVALAFAGWVGAPFRRVARILDGAARPSVRGSRLERLAARVRESWSRAEDQLARGSARLEELDDVG</sequence>
<dbReference type="EMBL" id="SMAI01000001">
    <property type="protein sequence ID" value="TCT07990.1"/>
    <property type="molecule type" value="Genomic_DNA"/>
</dbReference>
<organism evidence="2 3">
    <name type="scientific">Aquabacter spiritensis</name>
    <dbReference type="NCBI Taxonomy" id="933073"/>
    <lineage>
        <taxon>Bacteria</taxon>
        <taxon>Pseudomonadati</taxon>
        <taxon>Pseudomonadota</taxon>
        <taxon>Alphaproteobacteria</taxon>
        <taxon>Hyphomicrobiales</taxon>
        <taxon>Xanthobacteraceae</taxon>
        <taxon>Aquabacter</taxon>
    </lineage>
</organism>
<protein>
    <recommendedName>
        <fullName evidence="4">HAMP domain-containing protein</fullName>
    </recommendedName>
</protein>
<comment type="caution">
    <text evidence="2">The sequence shown here is derived from an EMBL/GenBank/DDBJ whole genome shotgun (WGS) entry which is preliminary data.</text>
</comment>
<keyword evidence="1" id="KW-0472">Membrane</keyword>